<dbReference type="KEGG" id="tpep:A0127_05640"/>
<feature type="domain" description="DUF1156" evidence="1">
    <location>
        <begin position="11"/>
        <end position="58"/>
    </location>
</feature>
<dbReference type="Pfam" id="PF06634">
    <property type="entry name" value="DUF1156"/>
    <property type="match status" value="1"/>
</dbReference>
<evidence type="ECO:0000313" key="3">
    <source>
        <dbReference type="Proteomes" id="UP000073604"/>
    </source>
</evidence>
<dbReference type="InterPro" id="IPR009537">
    <property type="entry name" value="DUF1156"/>
</dbReference>
<dbReference type="GO" id="GO:0008168">
    <property type="term" value="F:methyltransferase activity"/>
    <property type="evidence" value="ECO:0007669"/>
    <property type="project" value="InterPro"/>
</dbReference>
<dbReference type="PROSITE" id="PS00092">
    <property type="entry name" value="N6_MTASE"/>
    <property type="match status" value="1"/>
</dbReference>
<name>A0A142CV84_9EURY</name>
<evidence type="ECO:0000313" key="2">
    <source>
        <dbReference type="EMBL" id="AMQ18686.1"/>
    </source>
</evidence>
<dbReference type="REBASE" id="142916">
    <property type="entry name" value="M.TpeOG1ORF5640P"/>
</dbReference>
<dbReference type="STRING" id="53952.A0127_05640"/>
<dbReference type="GO" id="GO:0003676">
    <property type="term" value="F:nucleic acid binding"/>
    <property type="evidence" value="ECO:0007669"/>
    <property type="project" value="InterPro"/>
</dbReference>
<accession>A0A142CV84</accession>
<dbReference type="AlphaFoldDB" id="A0A142CV84"/>
<keyword evidence="3" id="KW-1185">Reference proteome</keyword>
<organism evidence="2 3">
    <name type="scientific">Thermococcus peptonophilus</name>
    <dbReference type="NCBI Taxonomy" id="53952"/>
    <lineage>
        <taxon>Archaea</taxon>
        <taxon>Methanobacteriati</taxon>
        <taxon>Methanobacteriota</taxon>
        <taxon>Thermococci</taxon>
        <taxon>Thermococcales</taxon>
        <taxon>Thermococcaceae</taxon>
        <taxon>Thermococcus</taxon>
    </lineage>
</organism>
<dbReference type="InterPro" id="IPR002052">
    <property type="entry name" value="DNA_methylase_N6_adenine_CS"/>
</dbReference>
<gene>
    <name evidence="2" type="ORF">A0127_05640</name>
</gene>
<proteinExistence type="predicted"/>
<dbReference type="OrthoDB" id="93530at2157"/>
<dbReference type="SUPFAM" id="SSF53335">
    <property type="entry name" value="S-adenosyl-L-methionine-dependent methyltransferases"/>
    <property type="match status" value="1"/>
</dbReference>
<dbReference type="PIRSF" id="PIRSF009427">
    <property type="entry name" value="UCP009427_DNAmts"/>
    <property type="match status" value="1"/>
</dbReference>
<dbReference type="GeneID" id="27140009"/>
<reference evidence="3" key="1">
    <citation type="submission" date="2016-03" db="EMBL/GenBank/DDBJ databases">
        <authorList>
            <person name="Oger P.M."/>
        </authorList>
    </citation>
    <scope>NUCLEOTIDE SEQUENCE [LARGE SCALE GENOMIC DNA]</scope>
    <source>
        <strain evidence="3">OG-1</strain>
    </source>
</reference>
<dbReference type="EMBL" id="CP014750">
    <property type="protein sequence ID" value="AMQ18686.1"/>
    <property type="molecule type" value="Genomic_DNA"/>
</dbReference>
<dbReference type="Proteomes" id="UP000073604">
    <property type="component" value="Chromosome"/>
</dbReference>
<dbReference type="InterPro" id="IPR029063">
    <property type="entry name" value="SAM-dependent_MTases_sf"/>
</dbReference>
<evidence type="ECO:0000259" key="1">
    <source>
        <dbReference type="Pfam" id="PF06634"/>
    </source>
</evidence>
<dbReference type="RefSeq" id="WP_062389041.1">
    <property type="nucleotide sequence ID" value="NZ_CP014750.1"/>
</dbReference>
<dbReference type="Gene3D" id="3.40.50.150">
    <property type="entry name" value="Vaccinia Virus protein VP39"/>
    <property type="match status" value="1"/>
</dbReference>
<dbReference type="GO" id="GO:0032259">
    <property type="term" value="P:methylation"/>
    <property type="evidence" value="ECO:0007669"/>
    <property type="project" value="InterPro"/>
</dbReference>
<dbReference type="InterPro" id="IPR014455">
    <property type="entry name" value="N6_adenine_Mtase_MK1259"/>
</dbReference>
<sequence>MERRFIESPRFPIWEVNLKSSKEKGPARPPYWEMVFYWTRKPLIGARAVIAGALLPEDIDENRFKTMIGLNEKTPHRVNPKIPPEWEKYFRGKKLLDPFAGFGSIPLEGLRLGLDVTAVELLPTTYVFLKAVLDYPKKFGKPLVKDVERWSNWITEQLKNDPEIRELYDDDVAVYIGTWEVKCPHCGRWTPAIGNYWLARVKDGKGYKRLAYMKPERNGDEVEIRVIDLNEILGDVSKAKVDTKNGEITFEGEAYVRKVEEAIRAGKLKEDDVRISGNEVVFKVPSANIESRKSQLTCLACGNVIKYADEEGRHYTERVKGNNEFYVKFALRKYHEGDERFARQRLLVKVKVKDKDLAFEPATKEDNEKLWKAKEKVKEMLEKRDPDVPTEPVAPWGSKGMGGDIKTITWGLTTWDKHFNPRQLLTLVKIVRLIREVGKKVEEEKIAEGWSKERAFEYAEAVTTYLSMAMLKYAYYNSVVTRWDSTWWKIGETMSTRGIAMNWNWTESPWFGNFGGVTKTLPAILRGLAYLTSIISSSQKTLADFTDNSIKVLQGDATSLNLGEKFDVIVTDPPYADDVPYTELSDFYYVWLKRALSDVENGKLVPRFHRRAFFKKIGPKWVEIKTQWGEFAKKEVSTNPGRFMDEENKKEKAVQHFENLFSQAFVAMREHLKDDGILVTYYAHTDPESWANLIEAGWRRAKLQITRAIPVNTESETSIVSRGKLSLDTSIVAVWRKLPGERKPVQLSTLKREMEEKAKASAKEFIKYGYNGLDLLYGVMAAVLEDVTKYSEVLSPKGPLSTKGVLNDHVYPATIRGIIEAIAEVEGGKTVNSHEGVFYTAYKVLFGNRTLSANDIILLNLATFTRPEELKKAGVLKETGSKSKKEFTLYGVDTLGKKALDPKEFQKFLYAKGLNPLEPEPRNSIDVLQLLEYYALLGRSKVEEEIERLRKRWAVEVEEALTMAKLISDYYAAVYGQILTPLGGKAKADERKIEAELEKDGHFEVLLMRRLLRSVGGGML</sequence>
<protein>
    <recommendedName>
        <fullName evidence="1">DUF1156 domain-containing protein</fullName>
    </recommendedName>
</protein>